<reference evidence="5 7" key="1">
    <citation type="submission" date="2017-12" db="EMBL/GenBank/DDBJ databases">
        <title>Genomic Encyclopedia of Type Strains, Phase III (KMG-III): the genomes of soil and plant-associated and newly described type strains.</title>
        <authorList>
            <person name="Whitman W."/>
        </authorList>
    </citation>
    <scope>NUCLEOTIDE SEQUENCE [LARGE SCALE GENOMIC DNA]</scope>
    <source>
        <strain evidence="5 7">IP-10</strain>
    </source>
</reference>
<reference evidence="6 8" key="2">
    <citation type="submission" date="2018-10" db="EMBL/GenBank/DDBJ databases">
        <title>Genomic Encyclopedia of Archaeal and Bacterial Type Strains, Phase II (KMG-II): from individual species to whole genera.</title>
        <authorList>
            <person name="Goeker M."/>
        </authorList>
    </citation>
    <scope>NUCLEOTIDE SEQUENCE [LARGE SCALE GENOMIC DNA]</scope>
    <source>
        <strain evidence="6 8">DSM 21886</strain>
    </source>
</reference>
<comment type="caution">
    <text evidence="6">The sequence shown here is derived from an EMBL/GenBank/DDBJ whole genome shotgun (WGS) entry which is preliminary data.</text>
</comment>
<evidence type="ECO:0000313" key="6">
    <source>
        <dbReference type="EMBL" id="RLJ24539.1"/>
    </source>
</evidence>
<keyword evidence="3" id="KW-0804">Transcription</keyword>
<dbReference type="EMBL" id="PJND01000007">
    <property type="protein sequence ID" value="PKW30199.1"/>
    <property type="molecule type" value="Genomic_DNA"/>
</dbReference>
<dbReference type="AlphaFoldDB" id="A0A497UEM6"/>
<dbReference type="Proteomes" id="UP000233767">
    <property type="component" value="Unassembled WGS sequence"/>
</dbReference>
<evidence type="ECO:0000313" key="7">
    <source>
        <dbReference type="Proteomes" id="UP000233767"/>
    </source>
</evidence>
<protein>
    <submittedName>
        <fullName evidence="6">Helix-turn-helix protein</fullName>
    </submittedName>
</protein>
<dbReference type="PANTHER" id="PTHR46796:SF13">
    <property type="entry name" value="HTH-TYPE TRANSCRIPTIONAL ACTIVATOR RHAS"/>
    <property type="match status" value="1"/>
</dbReference>
<dbReference type="Pfam" id="PF12833">
    <property type="entry name" value="HTH_18"/>
    <property type="match status" value="1"/>
</dbReference>
<dbReference type="Proteomes" id="UP000275027">
    <property type="component" value="Unassembled WGS sequence"/>
</dbReference>
<feature type="domain" description="HTH araC/xylS-type" evidence="4">
    <location>
        <begin position="159"/>
        <end position="263"/>
    </location>
</feature>
<accession>A0A497UEM6</accession>
<sequence>MQLQYFKPKSKLLSQYLEGYYFLEKERNEPTVEYFTFPNNFSIVSVLDNTRLVMDNNGAFAKEKKGVPFISTLICHYKKPFKIHYEGKIREITFYFKPLGLNAFIPKQLKYYLENYSSSFIPFEDYETTFKSILNESNMEEQRNQIEKYWLSKLIGFENPLIQDVALELTQNAEAASIEQLAAKHHTSRQNIARQFHIHLGKTPSEFRKIQRFRETMAKNTGLANNDKNKGTLNYDSSFYDQSHLIKDFKAFTGLAPKAFFKSVSLQENATINWLFL</sequence>
<evidence type="ECO:0000256" key="3">
    <source>
        <dbReference type="ARBA" id="ARBA00023163"/>
    </source>
</evidence>
<dbReference type="InterPro" id="IPR050204">
    <property type="entry name" value="AraC_XylS_family_regulators"/>
</dbReference>
<keyword evidence="1" id="KW-0805">Transcription regulation</keyword>
<evidence type="ECO:0000313" key="8">
    <source>
        <dbReference type="Proteomes" id="UP000275027"/>
    </source>
</evidence>
<dbReference type="PROSITE" id="PS01124">
    <property type="entry name" value="HTH_ARAC_FAMILY_2"/>
    <property type="match status" value="1"/>
</dbReference>
<evidence type="ECO:0000256" key="1">
    <source>
        <dbReference type="ARBA" id="ARBA00023015"/>
    </source>
</evidence>
<evidence type="ECO:0000256" key="2">
    <source>
        <dbReference type="ARBA" id="ARBA00023125"/>
    </source>
</evidence>
<dbReference type="RefSeq" id="WP_101471876.1">
    <property type="nucleotide sequence ID" value="NZ_JAPJOL010000012.1"/>
</dbReference>
<dbReference type="EMBL" id="RCCB01000012">
    <property type="protein sequence ID" value="RLJ24539.1"/>
    <property type="molecule type" value="Genomic_DNA"/>
</dbReference>
<dbReference type="GO" id="GO:0003700">
    <property type="term" value="F:DNA-binding transcription factor activity"/>
    <property type="evidence" value="ECO:0007669"/>
    <property type="project" value="InterPro"/>
</dbReference>
<dbReference type="PANTHER" id="PTHR46796">
    <property type="entry name" value="HTH-TYPE TRANSCRIPTIONAL ACTIVATOR RHAS-RELATED"/>
    <property type="match status" value="1"/>
</dbReference>
<dbReference type="SMART" id="SM00342">
    <property type="entry name" value="HTH_ARAC"/>
    <property type="match status" value="1"/>
</dbReference>
<name>A0A497UEM6_9FLAO</name>
<keyword evidence="2" id="KW-0238">DNA-binding</keyword>
<dbReference type="InterPro" id="IPR018060">
    <property type="entry name" value="HTH_AraC"/>
</dbReference>
<evidence type="ECO:0000313" key="5">
    <source>
        <dbReference type="EMBL" id="PKW30199.1"/>
    </source>
</evidence>
<organism evidence="6 8">
    <name type="scientific">Flavobacterium lindanitolerans</name>
    <dbReference type="NCBI Taxonomy" id="428988"/>
    <lineage>
        <taxon>Bacteria</taxon>
        <taxon>Pseudomonadati</taxon>
        <taxon>Bacteroidota</taxon>
        <taxon>Flavobacteriia</taxon>
        <taxon>Flavobacteriales</taxon>
        <taxon>Flavobacteriaceae</taxon>
        <taxon>Flavobacterium</taxon>
    </lineage>
</organism>
<gene>
    <name evidence="5" type="ORF">B0G92_1848</name>
    <name evidence="6" type="ORF">CLV50_2420</name>
</gene>
<dbReference type="Gene3D" id="1.10.10.60">
    <property type="entry name" value="Homeodomain-like"/>
    <property type="match status" value="1"/>
</dbReference>
<proteinExistence type="predicted"/>
<evidence type="ECO:0000259" key="4">
    <source>
        <dbReference type="PROSITE" id="PS01124"/>
    </source>
</evidence>
<keyword evidence="7" id="KW-1185">Reference proteome</keyword>
<dbReference type="GO" id="GO:0043565">
    <property type="term" value="F:sequence-specific DNA binding"/>
    <property type="evidence" value="ECO:0007669"/>
    <property type="project" value="InterPro"/>
</dbReference>